<name>A0A4Q7NCK4_9BURK</name>
<comment type="caution">
    <text evidence="8">The sequence shown here is derived from an EMBL/GenBank/DDBJ whole genome shotgun (WGS) entry which is preliminary data.</text>
</comment>
<sequence>MRADIFCRVIDNYGDIGVCWRLARQLAREHGWRVRLWVDDLPVMARLAPGIDPKAAAQRADGVDIVHWTRPAPPLEPGDVVIEAFACDPPAEFVQRMQDQVRPPVWVNLEYLSAEAWVENCHALPSPQPGGLRKYFFFPGFTPATGGLLRERGLLAERDALQADPAARAAFLRDAGLPEPRDGERLATLFCYPDAPASTLADVLADGDTPTLLAIPPGVAPYLAAGARGRLRIARAPFLPQAGYDRLLWSADLNFVRGEDSFIRAQWAGRPMVWHIYPQAEAAHVDKLHAWLRRYPVPAAASALQTAWNGDAGAARFPQLLAEALSPAVFEPWRKAAHAWSDTLATQPDLATQLAGFCTARQENHA</sequence>
<evidence type="ECO:0000313" key="8">
    <source>
        <dbReference type="EMBL" id="RZS80685.1"/>
    </source>
</evidence>
<dbReference type="OrthoDB" id="209085at2"/>
<gene>
    <name evidence="8" type="ORF">EV675_3297</name>
</gene>
<proteinExistence type="inferred from homology"/>
<accession>A0A4Q7NCK4</accession>
<keyword evidence="9" id="KW-1185">Reference proteome</keyword>
<dbReference type="PIRSF" id="PIRSF015557">
    <property type="entry name" value="UCP015557"/>
    <property type="match status" value="1"/>
</dbReference>
<evidence type="ECO:0000256" key="1">
    <source>
        <dbReference type="ARBA" id="ARBA00022676"/>
    </source>
</evidence>
<reference evidence="8 9" key="1">
    <citation type="submission" date="2019-02" db="EMBL/GenBank/DDBJ databases">
        <title>Genomic Encyclopedia of Type Strains, Phase IV (KMG-IV): sequencing the most valuable type-strain genomes for metagenomic binning, comparative biology and taxonomic classification.</title>
        <authorList>
            <person name="Goeker M."/>
        </authorList>
    </citation>
    <scope>NUCLEOTIDE SEQUENCE [LARGE SCALE GENOMIC DNA]</scope>
    <source>
        <strain evidence="8 9">K24</strain>
    </source>
</reference>
<dbReference type="RefSeq" id="WP_130358323.1">
    <property type="nucleotide sequence ID" value="NZ_SGXC01000002.1"/>
</dbReference>
<keyword evidence="1" id="KW-0328">Glycosyltransferase</keyword>
<dbReference type="Proteomes" id="UP000292445">
    <property type="component" value="Unassembled WGS sequence"/>
</dbReference>
<evidence type="ECO:0000256" key="5">
    <source>
        <dbReference type="ARBA" id="ARBA00024416"/>
    </source>
</evidence>
<dbReference type="GO" id="GO:0106361">
    <property type="term" value="F:protein-arginine rhamnosyltransferase activity"/>
    <property type="evidence" value="ECO:0007669"/>
    <property type="project" value="InterPro"/>
</dbReference>
<dbReference type="AlphaFoldDB" id="A0A4Q7NCK4"/>
<comment type="catalytic activity">
    <reaction evidence="7">
        <text>dTDP-beta-L-rhamnose + L-arginyl-[protein] = N(omega)-(alpha-L-rhamnosyl)-L-arginyl-[protein] + dTDP + H(+)</text>
        <dbReference type="Rhea" id="RHEA:66692"/>
        <dbReference type="Rhea" id="RHEA-COMP:10532"/>
        <dbReference type="Rhea" id="RHEA-COMP:17096"/>
        <dbReference type="ChEBI" id="CHEBI:15378"/>
        <dbReference type="ChEBI" id="CHEBI:29965"/>
        <dbReference type="ChEBI" id="CHEBI:57510"/>
        <dbReference type="ChEBI" id="CHEBI:58369"/>
        <dbReference type="ChEBI" id="CHEBI:167445"/>
    </reaction>
    <physiologicalReaction direction="left-to-right" evidence="7">
        <dbReference type="Rhea" id="RHEA:66693"/>
    </physiologicalReaction>
</comment>
<dbReference type="EMBL" id="SGXC01000002">
    <property type="protein sequence ID" value="RZS80685.1"/>
    <property type="molecule type" value="Genomic_DNA"/>
</dbReference>
<comment type="similarity">
    <text evidence="4">Belongs to the glycosyltransferase 104 family.</text>
</comment>
<evidence type="ECO:0000256" key="6">
    <source>
        <dbReference type="ARBA" id="ARBA00030025"/>
    </source>
</evidence>
<comment type="function">
    <text evidence="3">Protein-arginine rhamnosyltransferase that catalyzes the transfer of a single rhamnose to elongation factor P (EF-P) on 'Lys-32', a modification required for EF-P-dependent rescue of polyproline stalled ribosomes.</text>
</comment>
<evidence type="ECO:0000313" key="9">
    <source>
        <dbReference type="Proteomes" id="UP000292445"/>
    </source>
</evidence>
<evidence type="ECO:0000256" key="2">
    <source>
        <dbReference type="ARBA" id="ARBA00022679"/>
    </source>
</evidence>
<evidence type="ECO:0000256" key="4">
    <source>
        <dbReference type="ARBA" id="ARBA00024346"/>
    </source>
</evidence>
<dbReference type="NCBIfam" id="TIGR03837">
    <property type="entry name" value="efp_Arg_rhamno"/>
    <property type="match status" value="1"/>
</dbReference>
<evidence type="ECO:0000256" key="3">
    <source>
        <dbReference type="ARBA" id="ARBA00024303"/>
    </source>
</evidence>
<evidence type="ECO:0000256" key="7">
    <source>
        <dbReference type="ARBA" id="ARBA00048472"/>
    </source>
</evidence>
<organism evidence="8 9">
    <name type="scientific">Pigmentiphaga kullae</name>
    <dbReference type="NCBI Taxonomy" id="151784"/>
    <lineage>
        <taxon>Bacteria</taxon>
        <taxon>Pseudomonadati</taxon>
        <taxon>Pseudomonadota</taxon>
        <taxon>Betaproteobacteria</taxon>
        <taxon>Burkholderiales</taxon>
        <taxon>Alcaligenaceae</taxon>
        <taxon>Pigmentiphaga</taxon>
    </lineage>
</organism>
<dbReference type="InterPro" id="IPR016633">
    <property type="entry name" value="EarP"/>
</dbReference>
<keyword evidence="2" id="KW-0808">Transferase</keyword>
<protein>
    <recommendedName>
        <fullName evidence="5">Protein-arginine rhamnosyltransferase</fullName>
    </recommendedName>
    <alternativeName>
        <fullName evidence="6">EF-P arginine rhamnosyltransferase</fullName>
    </alternativeName>
</protein>
<dbReference type="Pfam" id="PF10093">
    <property type="entry name" value="EarP"/>
    <property type="match status" value="1"/>
</dbReference>